<dbReference type="EnsemblMetazoa" id="XM_022805171">
    <property type="protein sequence ID" value="XP_022660906"/>
    <property type="gene ID" value="LOC111250247"/>
</dbReference>
<dbReference type="GeneID" id="111250247"/>
<dbReference type="GO" id="GO:0032012">
    <property type="term" value="P:regulation of ARF protein signal transduction"/>
    <property type="evidence" value="ECO:0007669"/>
    <property type="project" value="InterPro"/>
</dbReference>
<dbReference type="Pfam" id="PF23325">
    <property type="entry name" value="TPR_28"/>
    <property type="match status" value="1"/>
</dbReference>
<feature type="compositionally biased region" description="Low complexity" evidence="5">
    <location>
        <begin position="1943"/>
        <end position="1963"/>
    </location>
</feature>
<feature type="compositionally biased region" description="Polar residues" evidence="5">
    <location>
        <begin position="1878"/>
        <end position="1888"/>
    </location>
</feature>
<feature type="domain" description="SEC7" evidence="6">
    <location>
        <begin position="726"/>
        <end position="929"/>
    </location>
</feature>
<evidence type="ECO:0000256" key="1">
    <source>
        <dbReference type="ARBA" id="ARBA00004222"/>
    </source>
</evidence>
<dbReference type="CTD" id="36337"/>
<dbReference type="InterPro" id="IPR000904">
    <property type="entry name" value="Sec7_dom"/>
</dbReference>
<dbReference type="OrthoDB" id="10258608at2759"/>
<organism evidence="7 8">
    <name type="scientific">Varroa destructor</name>
    <name type="common">Honeybee mite</name>
    <dbReference type="NCBI Taxonomy" id="109461"/>
    <lineage>
        <taxon>Eukaryota</taxon>
        <taxon>Metazoa</taxon>
        <taxon>Ecdysozoa</taxon>
        <taxon>Arthropoda</taxon>
        <taxon>Chelicerata</taxon>
        <taxon>Arachnida</taxon>
        <taxon>Acari</taxon>
        <taxon>Parasitiformes</taxon>
        <taxon>Mesostigmata</taxon>
        <taxon>Gamasina</taxon>
        <taxon>Dermanyssoidea</taxon>
        <taxon>Varroidae</taxon>
        <taxon>Varroa</taxon>
    </lineage>
</organism>
<dbReference type="InterPro" id="IPR023394">
    <property type="entry name" value="Sec7_C_sf"/>
</dbReference>
<dbReference type="InParanoid" id="A0A7M7K312"/>
<feature type="compositionally biased region" description="Polar residues" evidence="5">
    <location>
        <begin position="277"/>
        <end position="292"/>
    </location>
</feature>
<sequence length="2220" mass="244516">MAKYMVMGEISLMSAILRRSMRYSHQNESIEELIRSFSSLKDILSRQSELSDLEPSIYFSPFLDVVRSEETTGSVTAMALTAIAKFLQYGLIDHRLESAAATAEQIVLAMKKISYISDDIASDEVVIMKFLHVIRSLLLSQIGCLLSNNGVCELIQAIIKIIFDASFGVLMKKMAEQTWGEVVQLMFARLPTFSEDVHDDMQLKQLRIRGNGTSIEHRHSQRRRTGPGRMKKTKTQEEMPFSIGNTPREKVVLGSSKPLEHDASEVLELAVQPKAATGTSGHEATQPPSQHEMQQESTEHNEVSTVSAEMMASARKYGNEDHQSLDENTSGEVERKSSISSEDRKTDDVEIMNGEMKGGAGDADETEGGLSESVEIVSRDSIDEGGHIVHLCGSVNSLNELDHHTDEASVDGNVQGAASSDKDFVSSRGVRFTPTSNGDRVPYGLSSIKELLKFISIIICPHEPYNNPEQIILLGLELMTIALEVGGRHIGNFPSLVELVKDDICKSLLALLKTERIGILVATMRVCFLLFESLRSQLKFQLESYLLKLIELITYEGPNKMSYEIKELAIDNIVSLWRIPGFVTELYLNYDCDLYCSNLFEDLTKTLSKTAFPVTAIYSVHHLSLEALLAVIDSVETHCHFMMVSSKDHDNKESKSNNSKSSDESLAAGRKKLLRPVAASGVQLAAVVHAANKDENTHNNSGATHANVERNSSENDDRPVIPSHEEVAAIRHKKRLLQQGTEHFNQKPSKGIDFLMENDILPRTFSPEKVAEFLRSNYQLDKIKIGDYISNRKNVDLLKAFIKSFNFTDTRIDEALRMYLETFRLPGEAQPISLILEHFAEHWHASNGEPFASADAAFTLAYAIIMLNVDQHNHNVKKQSTPMTEEDFIKNLKGSPILQNGLLHAAGVNGGADFERCLLSDIYEAIKTDEIVMPAEQTGIVRENYLWKVLLKRGASPEGRFMECDAVGCGVLDDEVFNLAWSPTLVALSYLLDKVVDDSLLTQKLMAGYRKCATIAAHYGRTEVFDHLIQALYKYTGISSADSVSGVLQALGGDQRAQLTAKMMFTLAHKHGDVMRDGWRQLVDCSLILYRAGLMPASVTTADDFVEPKGFVSIARRKPEPGRTEQSGGGLFSSLVSYITSSESAAQREQEVQLRKVAETCVINFHPDFIFSESTFLRTSALEELVRVLIASCPVPPSHAFVNSDLANGSVANASYDEESTIFGLELLVKVVLKNKDRVHAIWAPVRDHLVALVMGAAARDYRRLLERAVVGMLRLALRLCKGDQMGSQALQNLAMLLLLKPATVRAVARQIVYAVHELLRTSASCLTSRADWQTLFALLSVAGAGLKPSSQALMLDSELLVKMAATCADIRSSDSQSYDSGVQSDSEMGSLRRSTSTVLEQDRGYTSDSEISTRTSKHHLHHNSGHQVHNSQHDNNRHFSTNITGSWIVVGQEESSPAKTGGCSINQYTISLSGCELVPHDAYAMTKAAKCLTQLIRDSGEALGAGVDERNVESCIRCLRVFVEASLHTKSKRPRAIKTSKGSAKIARSPSPTSESDSDGAEGSSAPAEYAHVSVELLDVMHTLHTSCSQIAKASTSSSRQKNDTAGNQQDGSTGGIENQEILLSDPAELWARCWCPLLQGMARLCLDTRKTVRILALSVLQRALLVQELQVLKADHWEACFHQVLFPLLQALLERQVFPDPAVVEETCVRVNTLLSKVFLQHLSPLLTLPTFTALWLAVLHFMDRFMHLEQGGDLLLDAIPESLKNMLLVMDTAGVFRTTKPDGNSVPSELWNVTWDRVAPFLPGLQDELFRKPEPPPAPMSDLDKKFPANSAEQADDMDSELPPVLSLEEALALRVPEKVPLSRMMGGILMQETTLTPSNSSNGSVIAAKPDAGSITQRQQKQAAYSHQQQSQAQQPQHPIMYSSNNNCNNITPYGSPTQQQHQQQLFYSQQYRQQSLYSAPQPQPPQQMTGVAASAPHAPLTTPQQQTMGHNVAMVSPISSVPSSPQHSVNGLTRQQQLQQQLQQQQSLERRLSYDQLQLQIQQHCQPFYYQQQQRAALHYPQQTAQYYHPQPTQATLTQQQIPMAVSASSLVSGNGGNATTSNVIVPTSCSPASSDSSQMAMTVVQGSSISVYPGQAVGQNASSTMQMTQLAQAQNLAGPSQSMSLFYSTGVTTPQAVTASQQTTTNVSSSQLLQQGQYYQAGQPPPPPSPPEHY</sequence>
<dbReference type="SMART" id="SM00222">
    <property type="entry name" value="Sec7"/>
    <property type="match status" value="1"/>
</dbReference>
<name>A0A7M7K312_VARDE</name>
<dbReference type="RefSeq" id="XP_022660899.1">
    <property type="nucleotide sequence ID" value="XM_022805164.1"/>
</dbReference>
<dbReference type="SUPFAM" id="SSF48425">
    <property type="entry name" value="Sec7 domain"/>
    <property type="match status" value="1"/>
</dbReference>
<keyword evidence="4" id="KW-0333">Golgi apparatus</keyword>
<feature type="compositionally biased region" description="Basic and acidic residues" evidence="5">
    <location>
        <begin position="646"/>
        <end position="655"/>
    </location>
</feature>
<feature type="compositionally biased region" description="Low complexity" evidence="5">
    <location>
        <begin position="2180"/>
        <end position="2208"/>
    </location>
</feature>
<proteinExistence type="predicted"/>
<feature type="compositionally biased region" description="Low complexity" evidence="5">
    <location>
        <begin position="1901"/>
        <end position="1921"/>
    </location>
</feature>
<feature type="region of interest" description="Disordered" evidence="5">
    <location>
        <begin position="1374"/>
        <end position="1438"/>
    </location>
</feature>
<feature type="region of interest" description="Disordered" evidence="5">
    <location>
        <begin position="1533"/>
        <end position="1566"/>
    </location>
</feature>
<evidence type="ECO:0000256" key="5">
    <source>
        <dbReference type="SAM" id="MobiDB-lite"/>
    </source>
</evidence>
<dbReference type="EnsemblMetazoa" id="XM_022805164">
    <property type="protein sequence ID" value="XP_022660899"/>
    <property type="gene ID" value="LOC111250247"/>
</dbReference>
<feature type="compositionally biased region" description="Basic and acidic residues" evidence="5">
    <location>
        <begin position="707"/>
        <end position="720"/>
    </location>
</feature>
<dbReference type="GO" id="GO:0016197">
    <property type="term" value="P:endosomal transport"/>
    <property type="evidence" value="ECO:0007669"/>
    <property type="project" value="UniProtKB-ARBA"/>
</dbReference>
<feature type="compositionally biased region" description="Low complexity" evidence="5">
    <location>
        <begin position="2000"/>
        <end position="2022"/>
    </location>
</feature>
<feature type="compositionally biased region" description="Basic and acidic residues" evidence="5">
    <location>
        <begin position="332"/>
        <end position="346"/>
    </location>
</feature>
<feature type="compositionally biased region" description="Basic residues" evidence="5">
    <location>
        <begin position="1416"/>
        <end position="1425"/>
    </location>
</feature>
<dbReference type="OMA" id="CRDIRHH"/>
<dbReference type="InterPro" id="IPR035999">
    <property type="entry name" value="Sec7_dom_sf"/>
</dbReference>
<feature type="compositionally biased region" description="Polar residues" evidence="5">
    <location>
        <begin position="1374"/>
        <end position="1400"/>
    </location>
</feature>
<evidence type="ECO:0000256" key="3">
    <source>
        <dbReference type="ARBA" id="ARBA00022448"/>
    </source>
</evidence>
<feature type="region of interest" description="Disordered" evidence="5">
    <location>
        <begin position="692"/>
        <end position="720"/>
    </location>
</feature>
<feature type="region of interest" description="Disordered" evidence="5">
    <location>
        <begin position="2180"/>
        <end position="2220"/>
    </location>
</feature>
<dbReference type="GO" id="GO:0005793">
    <property type="term" value="C:endoplasmic reticulum-Golgi intermediate compartment"/>
    <property type="evidence" value="ECO:0007669"/>
    <property type="project" value="UniProtKB-SubCell"/>
</dbReference>
<evidence type="ECO:0000256" key="2">
    <source>
        <dbReference type="ARBA" id="ARBA00004399"/>
    </source>
</evidence>
<feature type="region of interest" description="Disordered" evidence="5">
    <location>
        <begin position="210"/>
        <end position="248"/>
    </location>
</feature>
<dbReference type="GO" id="GO:0010256">
    <property type="term" value="P:endomembrane system organization"/>
    <property type="evidence" value="ECO:0007669"/>
    <property type="project" value="UniProtKB-ARBA"/>
</dbReference>
<dbReference type="SUPFAM" id="SSF48371">
    <property type="entry name" value="ARM repeat"/>
    <property type="match status" value="1"/>
</dbReference>
<protein>
    <recommendedName>
        <fullName evidence="6">SEC7 domain-containing protein</fullName>
    </recommendedName>
</protein>
<feature type="compositionally biased region" description="Pro residues" evidence="5">
    <location>
        <begin position="2209"/>
        <end position="2220"/>
    </location>
</feature>
<feature type="compositionally biased region" description="Basic residues" evidence="5">
    <location>
        <begin position="219"/>
        <end position="233"/>
    </location>
</feature>
<feature type="compositionally biased region" description="Polar residues" evidence="5">
    <location>
        <begin position="1595"/>
        <end position="1613"/>
    </location>
</feature>
<feature type="region of interest" description="Disordered" evidence="5">
    <location>
        <begin position="1878"/>
        <end position="2022"/>
    </location>
</feature>
<feature type="region of interest" description="Disordered" evidence="5">
    <location>
        <begin position="275"/>
        <end position="346"/>
    </location>
</feature>
<dbReference type="Pfam" id="PF01369">
    <property type="entry name" value="Sec7"/>
    <property type="match status" value="1"/>
</dbReference>
<dbReference type="InterPro" id="IPR056604">
    <property type="entry name" value="GBF1-like_TPR"/>
</dbReference>
<feature type="compositionally biased region" description="Basic and acidic residues" evidence="5">
    <location>
        <begin position="293"/>
        <end position="302"/>
    </location>
</feature>
<feature type="compositionally biased region" description="Polar residues" evidence="5">
    <location>
        <begin position="1926"/>
        <end position="1942"/>
    </location>
</feature>
<dbReference type="GO" id="GO:0005794">
    <property type="term" value="C:Golgi apparatus"/>
    <property type="evidence" value="ECO:0007669"/>
    <property type="project" value="UniProtKB-SubCell"/>
</dbReference>
<dbReference type="KEGG" id="vde:111250247"/>
<dbReference type="InterPro" id="IPR032691">
    <property type="entry name" value="Mon2/Sec7/BIG1-like_HUS"/>
</dbReference>
<dbReference type="PROSITE" id="PS50190">
    <property type="entry name" value="SEC7"/>
    <property type="match status" value="1"/>
</dbReference>
<feature type="region of interest" description="Disordered" evidence="5">
    <location>
        <begin position="646"/>
        <end position="667"/>
    </location>
</feature>
<dbReference type="FunFam" id="1.10.1000.11:FF:000007">
    <property type="entry name" value="Golgi-specific brefeldin A-resistance guanine nucleotide exchange factor 1"/>
    <property type="match status" value="1"/>
</dbReference>
<evidence type="ECO:0000256" key="4">
    <source>
        <dbReference type="ARBA" id="ARBA00023034"/>
    </source>
</evidence>
<dbReference type="RefSeq" id="XP_022660906.1">
    <property type="nucleotide sequence ID" value="XM_022805171.1"/>
</dbReference>
<evidence type="ECO:0000313" key="8">
    <source>
        <dbReference type="Proteomes" id="UP000594260"/>
    </source>
</evidence>
<keyword evidence="3" id="KW-0813">Transport</keyword>
<dbReference type="GO" id="GO:0005085">
    <property type="term" value="F:guanyl-nucleotide exchange factor activity"/>
    <property type="evidence" value="ECO:0007669"/>
    <property type="project" value="InterPro"/>
</dbReference>
<feature type="region of interest" description="Disordered" evidence="5">
    <location>
        <begin position="1810"/>
        <end position="1844"/>
    </location>
</feature>
<evidence type="ECO:0000313" key="7">
    <source>
        <dbReference type="EnsemblMetazoa" id="XP_022660906"/>
    </source>
</evidence>
<dbReference type="PANTHER" id="PTHR10663:SF388">
    <property type="entry name" value="GOLGI-SPECIFIC BREFELDIN A-RESISTANCE GUANINE NUCLEOTIDE EXCHANGE FACTOR 1"/>
    <property type="match status" value="1"/>
</dbReference>
<dbReference type="Gene3D" id="1.10.220.20">
    <property type="match status" value="1"/>
</dbReference>
<keyword evidence="8" id="KW-1185">Reference proteome</keyword>
<dbReference type="FunCoup" id="A0A7M7K312">
    <property type="interactions" value="1922"/>
</dbReference>
<comment type="subcellular location">
    <subcellularLocation>
        <location evidence="2">Endoplasmic reticulum-Golgi intermediate compartment</location>
    </subcellularLocation>
    <subcellularLocation>
        <location evidence="1">Golgi apparatus</location>
        <location evidence="1">cis-Golgi network</location>
    </subcellularLocation>
</comment>
<evidence type="ECO:0000259" key="6">
    <source>
        <dbReference type="PROSITE" id="PS50190"/>
    </source>
</evidence>
<accession>A0A7M7K312</accession>
<dbReference type="Gene3D" id="1.10.1000.11">
    <property type="entry name" value="Arf Nucleotide-binding Site Opener,domain 2"/>
    <property type="match status" value="1"/>
</dbReference>
<dbReference type="Pfam" id="PF12783">
    <property type="entry name" value="Sec7-like_HUS"/>
    <property type="match status" value="1"/>
</dbReference>
<dbReference type="CDD" id="cd00171">
    <property type="entry name" value="Sec7"/>
    <property type="match status" value="1"/>
</dbReference>
<dbReference type="InterPro" id="IPR016024">
    <property type="entry name" value="ARM-type_fold"/>
</dbReference>
<feature type="region of interest" description="Disordered" evidence="5">
    <location>
        <begin position="1595"/>
        <end position="1617"/>
    </location>
</feature>
<dbReference type="Proteomes" id="UP000594260">
    <property type="component" value="Unplaced"/>
</dbReference>
<dbReference type="PANTHER" id="PTHR10663">
    <property type="entry name" value="GUANYL-NUCLEOTIDE EXCHANGE FACTOR"/>
    <property type="match status" value="1"/>
</dbReference>
<reference evidence="7" key="1">
    <citation type="submission" date="2021-01" db="UniProtKB">
        <authorList>
            <consortium name="EnsemblMetazoa"/>
        </authorList>
    </citation>
    <scope>IDENTIFICATION</scope>
</reference>